<dbReference type="EMBL" id="VMNW02000023">
    <property type="protein sequence ID" value="KAA9160282.1"/>
    <property type="molecule type" value="Genomic_DNA"/>
</dbReference>
<reference evidence="3" key="1">
    <citation type="submission" date="2019-09" db="EMBL/GenBank/DDBJ databases">
        <authorList>
            <person name="Teo W.F.A."/>
            <person name="Duangmal K."/>
        </authorList>
    </citation>
    <scope>NUCLEOTIDE SEQUENCE [LARGE SCALE GENOMIC DNA]</scope>
    <source>
        <strain evidence="3">K81G1</strain>
    </source>
</reference>
<keyword evidence="4" id="KW-1185">Reference proteome</keyword>
<name>A0A5N0V6Z3_9PSEU</name>
<sequence length="155" mass="15946">MPDSPSSVSATPAPAPGQCDENGLSYSAGPVDAALGHRAFVVTLRNCGTGAKQVSGYPDVTVLNGAGEQLDVRIDHGNSYMARDPGPRSFSLEPGKPLLSVFSWSSTVSEGEKQTGAAVTVAVAGERARTVPVDFIDLGTTGQLSVTAWNTGLLQ</sequence>
<dbReference type="Proteomes" id="UP000319769">
    <property type="component" value="Unassembled WGS sequence"/>
</dbReference>
<comment type="caution">
    <text evidence="3">The sequence shown here is derived from an EMBL/GenBank/DDBJ whole genome shotgun (WGS) entry which is preliminary data.</text>
</comment>
<accession>A0A5N0V6Z3</accession>
<organism evidence="3 4">
    <name type="scientific">Amycolatopsis acidicola</name>
    <dbReference type="NCBI Taxonomy" id="2596893"/>
    <lineage>
        <taxon>Bacteria</taxon>
        <taxon>Bacillati</taxon>
        <taxon>Actinomycetota</taxon>
        <taxon>Actinomycetes</taxon>
        <taxon>Pseudonocardiales</taxon>
        <taxon>Pseudonocardiaceae</taxon>
        <taxon>Amycolatopsis</taxon>
    </lineage>
</organism>
<evidence type="ECO:0000313" key="3">
    <source>
        <dbReference type="EMBL" id="KAA9160282.1"/>
    </source>
</evidence>
<dbReference type="AlphaFoldDB" id="A0A5N0V6Z3"/>
<evidence type="ECO:0000313" key="4">
    <source>
        <dbReference type="Proteomes" id="UP000319769"/>
    </source>
</evidence>
<gene>
    <name evidence="3" type="ORF">FPZ12_018165</name>
</gene>
<feature type="region of interest" description="Disordered" evidence="1">
    <location>
        <begin position="1"/>
        <end position="24"/>
    </location>
</feature>
<feature type="compositionally biased region" description="Low complexity" evidence="1">
    <location>
        <begin position="1"/>
        <end position="12"/>
    </location>
</feature>
<feature type="domain" description="DUF4232" evidence="2">
    <location>
        <begin position="19"/>
        <end position="149"/>
    </location>
</feature>
<evidence type="ECO:0000259" key="2">
    <source>
        <dbReference type="Pfam" id="PF14016"/>
    </source>
</evidence>
<dbReference type="Pfam" id="PF14016">
    <property type="entry name" value="DUF4232"/>
    <property type="match status" value="1"/>
</dbReference>
<dbReference type="InterPro" id="IPR025326">
    <property type="entry name" value="DUF4232"/>
</dbReference>
<evidence type="ECO:0000256" key="1">
    <source>
        <dbReference type="SAM" id="MobiDB-lite"/>
    </source>
</evidence>
<dbReference type="OrthoDB" id="3827416at2"/>
<proteinExistence type="predicted"/>
<protein>
    <submittedName>
        <fullName evidence="3">DUF4232 domain-containing protein</fullName>
    </submittedName>
</protein>